<evidence type="ECO:0000256" key="2">
    <source>
        <dbReference type="PROSITE-ProRule" id="PRU00708"/>
    </source>
</evidence>
<dbReference type="GO" id="GO:0003723">
    <property type="term" value="F:RNA binding"/>
    <property type="evidence" value="ECO:0007669"/>
    <property type="project" value="InterPro"/>
</dbReference>
<feature type="repeat" description="PPR" evidence="2">
    <location>
        <begin position="196"/>
        <end position="230"/>
    </location>
</feature>
<reference evidence="3 4" key="1">
    <citation type="submission" date="2024-01" db="EMBL/GenBank/DDBJ databases">
        <title>The genomes of 5 underutilized Papilionoideae crops provide insights into root nodulation and disease resistanc.</title>
        <authorList>
            <person name="Jiang F."/>
        </authorList>
    </citation>
    <scope>NUCLEOTIDE SEQUENCE [LARGE SCALE GENOMIC DNA]</scope>
    <source>
        <strain evidence="3">LVBAO_FW01</strain>
        <tissue evidence="3">Leaves</tissue>
    </source>
</reference>
<dbReference type="AlphaFoldDB" id="A0AAN9KBU9"/>
<evidence type="ECO:0000313" key="3">
    <source>
        <dbReference type="EMBL" id="KAK7313786.1"/>
    </source>
</evidence>
<dbReference type="InterPro" id="IPR011990">
    <property type="entry name" value="TPR-like_helical_dom_sf"/>
</dbReference>
<dbReference type="FunFam" id="1.25.40.10:FF:000073">
    <property type="entry name" value="Pentatricopeptide repeat-containing protein chloroplastic"/>
    <property type="match status" value="1"/>
</dbReference>
<evidence type="ECO:0000313" key="4">
    <source>
        <dbReference type="Proteomes" id="UP001367508"/>
    </source>
</evidence>
<dbReference type="PANTHER" id="PTHR47926">
    <property type="entry name" value="PENTATRICOPEPTIDE REPEAT-CONTAINING PROTEIN"/>
    <property type="match status" value="1"/>
</dbReference>
<protein>
    <recommendedName>
        <fullName evidence="5">Pentatricopeptide repeat-containing protein</fullName>
    </recommendedName>
</protein>
<dbReference type="GO" id="GO:0009451">
    <property type="term" value="P:RNA modification"/>
    <property type="evidence" value="ECO:0007669"/>
    <property type="project" value="InterPro"/>
</dbReference>
<dbReference type="Proteomes" id="UP001367508">
    <property type="component" value="Unassembled WGS sequence"/>
</dbReference>
<keyword evidence="4" id="KW-1185">Reference proteome</keyword>
<feature type="repeat" description="PPR" evidence="2">
    <location>
        <begin position="280"/>
        <end position="314"/>
    </location>
</feature>
<dbReference type="EMBL" id="JAYMYQ010000009">
    <property type="protein sequence ID" value="KAK7313786.1"/>
    <property type="molecule type" value="Genomic_DNA"/>
</dbReference>
<dbReference type="NCBIfam" id="TIGR00756">
    <property type="entry name" value="PPR"/>
    <property type="match status" value="1"/>
</dbReference>
<dbReference type="InterPro" id="IPR002885">
    <property type="entry name" value="PPR_rpt"/>
</dbReference>
<comment type="caution">
    <text evidence="3">The sequence shown here is derived from an EMBL/GenBank/DDBJ whole genome shotgun (WGS) entry which is preliminary data.</text>
</comment>
<name>A0AAN9KBU9_CANGL</name>
<dbReference type="PROSITE" id="PS51375">
    <property type="entry name" value="PPR"/>
    <property type="match status" value="2"/>
</dbReference>
<organism evidence="3 4">
    <name type="scientific">Canavalia gladiata</name>
    <name type="common">Sword bean</name>
    <name type="synonym">Dolichos gladiatus</name>
    <dbReference type="NCBI Taxonomy" id="3824"/>
    <lineage>
        <taxon>Eukaryota</taxon>
        <taxon>Viridiplantae</taxon>
        <taxon>Streptophyta</taxon>
        <taxon>Embryophyta</taxon>
        <taxon>Tracheophyta</taxon>
        <taxon>Spermatophyta</taxon>
        <taxon>Magnoliopsida</taxon>
        <taxon>eudicotyledons</taxon>
        <taxon>Gunneridae</taxon>
        <taxon>Pentapetalae</taxon>
        <taxon>rosids</taxon>
        <taxon>fabids</taxon>
        <taxon>Fabales</taxon>
        <taxon>Fabaceae</taxon>
        <taxon>Papilionoideae</taxon>
        <taxon>50 kb inversion clade</taxon>
        <taxon>NPAAA clade</taxon>
        <taxon>indigoferoid/millettioid clade</taxon>
        <taxon>Phaseoleae</taxon>
        <taxon>Canavalia</taxon>
    </lineage>
</organism>
<sequence>MQSVVVVGWYLRVDSPSNDDESFVEHRGASEGRQAFSRVFLELLYDSGAPLVFLVRRGETRTILLGQSCIRSGDPLAKLSSHLVNPFVFTTLLKLLVSMDLADVCWSVHAYVYKLGHNSDANIGITLIDAYSVSGNVDAAHQVFNGIYSFLPDEDSRVYNENFTVSATLKSCLGLEVFKVGKSVHGWALKTCYDRDLYVGTSLLEFYSKSGEIFDAQRFFEEMPKDDLVPWNFGKKIHSSVLKVGLDSNMFVSNALMDVYAKCGEIENSMKLFQESADKSKVTWSTIIVGYVQLGDMEEAMNLFSNMLGYNIKPTEVMYSSVFRACDSLVTIELGRQIHSLTITTMYNKGITVANSLIDMYAKCGKIEKARLAFDTVDERDEVSWNDVVCGYSMHGLAIQDC</sequence>
<accession>A0AAN9KBU9</accession>
<dbReference type="Pfam" id="PF13041">
    <property type="entry name" value="PPR_2"/>
    <property type="match status" value="1"/>
</dbReference>
<dbReference type="Gene3D" id="1.25.40.10">
    <property type="entry name" value="Tetratricopeptide repeat domain"/>
    <property type="match status" value="2"/>
</dbReference>
<gene>
    <name evidence="3" type="ORF">VNO77_38987</name>
</gene>
<proteinExistence type="predicted"/>
<evidence type="ECO:0008006" key="5">
    <source>
        <dbReference type="Google" id="ProtNLM"/>
    </source>
</evidence>
<keyword evidence="1" id="KW-0677">Repeat</keyword>
<evidence type="ECO:0000256" key="1">
    <source>
        <dbReference type="ARBA" id="ARBA00022737"/>
    </source>
</evidence>
<dbReference type="Pfam" id="PF01535">
    <property type="entry name" value="PPR"/>
    <property type="match status" value="4"/>
</dbReference>
<dbReference type="InterPro" id="IPR046960">
    <property type="entry name" value="PPR_At4g14850-like_plant"/>
</dbReference>